<comment type="caution">
    <text evidence="15">The sequence shown here is derived from an EMBL/GenBank/DDBJ whole genome shotgun (WGS) entry which is preliminary data.</text>
</comment>
<feature type="domain" description="RING-type" evidence="14">
    <location>
        <begin position="192"/>
        <end position="434"/>
    </location>
</feature>
<feature type="region of interest" description="Disordered" evidence="11">
    <location>
        <begin position="812"/>
        <end position="837"/>
    </location>
</feature>
<evidence type="ECO:0000259" key="14">
    <source>
        <dbReference type="PROSITE" id="PS51873"/>
    </source>
</evidence>
<evidence type="ECO:0000256" key="9">
    <source>
        <dbReference type="ARBA" id="ARBA00022833"/>
    </source>
</evidence>
<dbReference type="GO" id="GO:0016567">
    <property type="term" value="P:protein ubiquitination"/>
    <property type="evidence" value="ECO:0007669"/>
    <property type="project" value="InterPro"/>
</dbReference>
<feature type="compositionally biased region" description="Polar residues" evidence="11">
    <location>
        <begin position="124"/>
        <end position="133"/>
    </location>
</feature>
<evidence type="ECO:0000256" key="4">
    <source>
        <dbReference type="ARBA" id="ARBA00022679"/>
    </source>
</evidence>
<dbReference type="InterPro" id="IPR001841">
    <property type="entry name" value="Znf_RING"/>
</dbReference>
<comment type="pathway">
    <text evidence="2">Protein modification; protein ubiquitination.</text>
</comment>
<feature type="transmembrane region" description="Helical" evidence="12">
    <location>
        <begin position="497"/>
        <end position="530"/>
    </location>
</feature>
<feature type="domain" description="RING-type" evidence="13">
    <location>
        <begin position="196"/>
        <end position="244"/>
    </location>
</feature>
<feature type="region of interest" description="Disordered" evidence="11">
    <location>
        <begin position="106"/>
        <end position="184"/>
    </location>
</feature>
<dbReference type="OMA" id="CHKSHKP"/>
<keyword evidence="9" id="KW-0862">Zinc</keyword>
<dbReference type="InterPro" id="IPR002867">
    <property type="entry name" value="IBR_dom"/>
</dbReference>
<evidence type="ECO:0000256" key="5">
    <source>
        <dbReference type="ARBA" id="ARBA00022723"/>
    </source>
</evidence>
<keyword evidence="5" id="KW-0479">Metal-binding</keyword>
<dbReference type="EC" id="2.3.2.31" evidence="3"/>
<dbReference type="FunFam" id="1.20.120.1750:FF:000017">
    <property type="entry name" value="RBR-type E3 ubiquitin transferase"/>
    <property type="match status" value="1"/>
</dbReference>
<comment type="catalytic activity">
    <reaction evidence="1">
        <text>[E2 ubiquitin-conjugating enzyme]-S-ubiquitinyl-L-cysteine + [acceptor protein]-L-lysine = [E2 ubiquitin-conjugating enzyme]-L-cysteine + [acceptor protein]-N(6)-ubiquitinyl-L-lysine.</text>
        <dbReference type="EC" id="2.3.2.31"/>
    </reaction>
</comment>
<evidence type="ECO:0000256" key="12">
    <source>
        <dbReference type="SAM" id="Phobius"/>
    </source>
</evidence>
<dbReference type="InterPro" id="IPR044066">
    <property type="entry name" value="TRIAD_supradom"/>
</dbReference>
<keyword evidence="6" id="KW-0677">Repeat</keyword>
<evidence type="ECO:0000313" key="16">
    <source>
        <dbReference type="Proteomes" id="UP001142055"/>
    </source>
</evidence>
<evidence type="ECO:0000256" key="6">
    <source>
        <dbReference type="ARBA" id="ARBA00022737"/>
    </source>
</evidence>
<dbReference type="FunFam" id="2.20.25.20:FF:000004">
    <property type="entry name" value="RBR-type E3 ubiquitin transferase"/>
    <property type="match status" value="1"/>
</dbReference>
<dbReference type="Pfam" id="PF22191">
    <property type="entry name" value="IBR_1"/>
    <property type="match status" value="1"/>
</dbReference>
<dbReference type="InterPro" id="IPR013083">
    <property type="entry name" value="Znf_RING/FYVE/PHD"/>
</dbReference>
<dbReference type="SMART" id="SM00647">
    <property type="entry name" value="IBR"/>
    <property type="match status" value="2"/>
</dbReference>
<feature type="compositionally biased region" description="Polar residues" evidence="11">
    <location>
        <begin position="338"/>
        <end position="371"/>
    </location>
</feature>
<dbReference type="FunFam" id="3.30.40.10:FF:000424">
    <property type="entry name" value="RBR-type E3 ubiquitin transferase"/>
    <property type="match status" value="1"/>
</dbReference>
<gene>
    <name evidence="15" type="ORF">RDWZM_000870</name>
</gene>
<keyword evidence="16" id="KW-1185">Reference proteome</keyword>
<feature type="region of interest" description="Disordered" evidence="11">
    <location>
        <begin position="871"/>
        <end position="897"/>
    </location>
</feature>
<organism evidence="15 16">
    <name type="scientific">Blomia tropicalis</name>
    <name type="common">Mite</name>
    <dbReference type="NCBI Taxonomy" id="40697"/>
    <lineage>
        <taxon>Eukaryota</taxon>
        <taxon>Metazoa</taxon>
        <taxon>Ecdysozoa</taxon>
        <taxon>Arthropoda</taxon>
        <taxon>Chelicerata</taxon>
        <taxon>Arachnida</taxon>
        <taxon>Acari</taxon>
        <taxon>Acariformes</taxon>
        <taxon>Sarcoptiformes</taxon>
        <taxon>Astigmata</taxon>
        <taxon>Glycyphagoidea</taxon>
        <taxon>Echimyopodidae</taxon>
        <taxon>Blomia</taxon>
    </lineage>
</organism>
<name>A0A9Q0RQ77_BLOTA</name>
<dbReference type="PANTHER" id="PTHR11685">
    <property type="entry name" value="RBR FAMILY RING FINGER AND IBR DOMAIN-CONTAINING"/>
    <property type="match status" value="1"/>
</dbReference>
<dbReference type="PROSITE" id="PS51873">
    <property type="entry name" value="TRIAD"/>
    <property type="match status" value="1"/>
</dbReference>
<dbReference type="Gene3D" id="3.30.40.10">
    <property type="entry name" value="Zinc/RING finger domain, C3HC4 (zinc finger)"/>
    <property type="match status" value="1"/>
</dbReference>
<evidence type="ECO:0000256" key="2">
    <source>
        <dbReference type="ARBA" id="ARBA00004906"/>
    </source>
</evidence>
<dbReference type="EMBL" id="JAPWDV010000001">
    <property type="protein sequence ID" value="KAJ6222325.1"/>
    <property type="molecule type" value="Genomic_DNA"/>
</dbReference>
<feature type="compositionally biased region" description="Low complexity" evidence="11">
    <location>
        <begin position="15"/>
        <end position="24"/>
    </location>
</feature>
<dbReference type="Pfam" id="PF01485">
    <property type="entry name" value="IBR"/>
    <property type="match status" value="1"/>
</dbReference>
<feature type="region of interest" description="Disordered" evidence="11">
    <location>
        <begin position="1"/>
        <end position="24"/>
    </location>
</feature>
<evidence type="ECO:0000256" key="1">
    <source>
        <dbReference type="ARBA" id="ARBA00001798"/>
    </source>
</evidence>
<dbReference type="Gene3D" id="1.20.120.1750">
    <property type="match status" value="1"/>
</dbReference>
<feature type="compositionally biased region" description="Polar residues" evidence="11">
    <location>
        <begin position="175"/>
        <end position="184"/>
    </location>
</feature>
<evidence type="ECO:0000256" key="11">
    <source>
        <dbReference type="SAM" id="MobiDB-lite"/>
    </source>
</evidence>
<accession>A0A9Q0RQ77</accession>
<keyword evidence="12" id="KW-0812">Transmembrane</keyword>
<keyword evidence="12" id="KW-0472">Membrane</keyword>
<feature type="compositionally biased region" description="Low complexity" evidence="11">
    <location>
        <begin position="134"/>
        <end position="143"/>
    </location>
</feature>
<feature type="compositionally biased region" description="Polar residues" evidence="11">
    <location>
        <begin position="739"/>
        <end position="765"/>
    </location>
</feature>
<protein>
    <recommendedName>
        <fullName evidence="3">RBR-type E3 ubiquitin transferase</fullName>
        <ecNumber evidence="3">2.3.2.31</ecNumber>
    </recommendedName>
</protein>
<evidence type="ECO:0000256" key="8">
    <source>
        <dbReference type="ARBA" id="ARBA00022786"/>
    </source>
</evidence>
<feature type="compositionally biased region" description="Polar residues" evidence="11">
    <location>
        <begin position="70"/>
        <end position="85"/>
    </location>
</feature>
<keyword evidence="12" id="KW-1133">Transmembrane helix</keyword>
<dbReference type="SUPFAM" id="SSF57850">
    <property type="entry name" value="RING/U-box"/>
    <property type="match status" value="3"/>
</dbReference>
<dbReference type="CDD" id="cd20355">
    <property type="entry name" value="Rcat_RBR_RNF19"/>
    <property type="match status" value="1"/>
</dbReference>
<proteinExistence type="predicted"/>
<feature type="region of interest" description="Disordered" evidence="11">
    <location>
        <begin position="65"/>
        <end position="87"/>
    </location>
</feature>
<evidence type="ECO:0000256" key="3">
    <source>
        <dbReference type="ARBA" id="ARBA00012251"/>
    </source>
</evidence>
<feature type="transmembrane region" description="Helical" evidence="12">
    <location>
        <begin position="444"/>
        <end position="477"/>
    </location>
</feature>
<keyword evidence="4" id="KW-0808">Transferase</keyword>
<evidence type="ECO:0000256" key="10">
    <source>
        <dbReference type="PROSITE-ProRule" id="PRU00175"/>
    </source>
</evidence>
<dbReference type="PROSITE" id="PS50089">
    <property type="entry name" value="ZF_RING_2"/>
    <property type="match status" value="1"/>
</dbReference>
<dbReference type="Proteomes" id="UP001142055">
    <property type="component" value="Chromosome 1"/>
</dbReference>
<feature type="compositionally biased region" description="Polar residues" evidence="11">
    <location>
        <begin position="814"/>
        <end position="823"/>
    </location>
</feature>
<feature type="compositionally biased region" description="Basic residues" evidence="11">
    <location>
        <begin position="150"/>
        <end position="161"/>
    </location>
</feature>
<feature type="compositionally biased region" description="Low complexity" evidence="11">
    <location>
        <begin position="722"/>
        <end position="731"/>
    </location>
</feature>
<keyword evidence="7 10" id="KW-0863">Zinc-finger</keyword>
<dbReference type="GO" id="GO:0061630">
    <property type="term" value="F:ubiquitin protein ligase activity"/>
    <property type="evidence" value="ECO:0007669"/>
    <property type="project" value="UniProtKB-EC"/>
</dbReference>
<evidence type="ECO:0000313" key="15">
    <source>
        <dbReference type="EMBL" id="KAJ6222325.1"/>
    </source>
</evidence>
<evidence type="ECO:0000256" key="7">
    <source>
        <dbReference type="ARBA" id="ARBA00022771"/>
    </source>
</evidence>
<dbReference type="CDD" id="cd20338">
    <property type="entry name" value="BRcat_RBR_RNF19"/>
    <property type="match status" value="1"/>
</dbReference>
<dbReference type="InterPro" id="IPR031127">
    <property type="entry name" value="E3_UB_ligase_RBR"/>
</dbReference>
<evidence type="ECO:0000259" key="13">
    <source>
        <dbReference type="PROSITE" id="PS50089"/>
    </source>
</evidence>
<feature type="region of interest" description="Disordered" evidence="11">
    <location>
        <begin position="722"/>
        <end position="765"/>
    </location>
</feature>
<dbReference type="GO" id="GO:0008270">
    <property type="term" value="F:zinc ion binding"/>
    <property type="evidence" value="ECO:0007669"/>
    <property type="project" value="UniProtKB-KW"/>
</dbReference>
<reference evidence="15" key="1">
    <citation type="submission" date="2022-12" db="EMBL/GenBank/DDBJ databases">
        <title>Genome assemblies of Blomia tropicalis.</title>
        <authorList>
            <person name="Cui Y."/>
        </authorList>
    </citation>
    <scope>NUCLEOTIDE SEQUENCE</scope>
    <source>
        <tissue evidence="15">Adult mites</tissue>
    </source>
</reference>
<sequence length="978" mass="106556">MSSNNEESNIKHHQQQQSHTNKQQSTNIIMNPNNIQQSTANQNVDQNSTATTSSVKVTIPVVVSTTSSSNAPITSLASPANNSTNNKKHNLGYHLRRLLFPRFRSTTGTTLSKHRSTVKDTETNNENQNFLRHSTSLYSTSSGDSEHHRASSSKQRRRIRNKSAQTDTVPELPTLSGQLNASPSVSKPNAQGLIECSICLLEQALSQYIELSTCNHRPCLTCLRLYLRIEILESRINITCPECNEALHPNDIHTILRNDMNLFEKYESFMVRRILITDPDARWCPAPDCDYCVIANGCASCPKLKCERPGCETLFCYHCKQEWHPNQTCDQARAQRGTSRYGSTGSQTKPSGVTFSNRSAESSQAHPSTSGDAAYSQRDDIKPCPCCKVLIIKMDDGSCNHMTCSFCGTEFCWLCMQKISDLHYLSPSGCTFWGKKPWSRKKKIMWQLGMLVGAPVGIALIAGIAVPAIIIGIPVWVGRKLYARFERNHLSRHKSNLLVTTGVLTSIFVSPILAAVAVGIGVPILLAYVYGVVPISLCRSGGCGVSTSTSGVRIELDEDEISANVAPDGVSVDTALSGHRGIANPSIGEVSLGMSTSLSIGSSSHLDRVVLDIQPDREGSSISACAGSITSHMLHANASTLTNKLETHADITPNKRYSFSSQNADASSVTLSLGDRSINTNISVDDASLKVLTGSIRDGHNSQTGNGNYSLSPVEVHVNICGTSNSNSGNNNDEESSTLADTKSSSTITQTKATKSNDSQQMVGQSTSGVLGKYESRSLEYLSNNYCKFCHKSHKPCCPNFHPNNSAIKIGNKFSDTNSTSRTVGGEDDDDDNDPYKSQLDVKANETLTNESMNKNEKMFNRDSTSIMIDDGDDNVTSSSSSSHSSGMICSRTIPVDSSSHHDSSAFLNRPNTLPKKAISQIFYPNIHFNSSQSPDDNRTNQSRTAHHYVGSSKSTLSHSLSFTHNNNLIIEKDKASY</sequence>
<dbReference type="AlphaFoldDB" id="A0A9Q0RQ77"/>
<keyword evidence="8" id="KW-0833">Ubl conjugation pathway</keyword>
<feature type="region of interest" description="Disordered" evidence="11">
    <location>
        <begin position="338"/>
        <end position="377"/>
    </location>
</feature>